<dbReference type="OrthoDB" id="6478931at2759"/>
<evidence type="ECO:0000256" key="2">
    <source>
        <dbReference type="ARBA" id="ARBA00022475"/>
    </source>
</evidence>
<evidence type="ECO:0000256" key="6">
    <source>
        <dbReference type="RuleBase" id="RU363108"/>
    </source>
</evidence>
<evidence type="ECO:0000313" key="7">
    <source>
        <dbReference type="EMBL" id="EFN70378.1"/>
    </source>
</evidence>
<keyword evidence="8" id="KW-1185">Reference proteome</keyword>
<dbReference type="GO" id="GO:0007165">
    <property type="term" value="P:signal transduction"/>
    <property type="evidence" value="ECO:0007669"/>
    <property type="project" value="UniProtKB-KW"/>
</dbReference>
<comment type="subcellular location">
    <subcellularLocation>
        <location evidence="1 6">Cell membrane</location>
        <topology evidence="1 6">Multi-pass membrane protein</topology>
    </subcellularLocation>
</comment>
<dbReference type="GO" id="GO:0050909">
    <property type="term" value="P:sensory perception of taste"/>
    <property type="evidence" value="ECO:0007669"/>
    <property type="project" value="InterPro"/>
</dbReference>
<feature type="transmembrane region" description="Helical" evidence="6">
    <location>
        <begin position="206"/>
        <end position="226"/>
    </location>
</feature>
<reference evidence="7 8" key="1">
    <citation type="journal article" date="2010" name="Science">
        <title>Genomic comparison of the ants Camponotus floridanus and Harpegnathos saltator.</title>
        <authorList>
            <person name="Bonasio R."/>
            <person name="Zhang G."/>
            <person name="Ye C."/>
            <person name="Mutti N.S."/>
            <person name="Fang X."/>
            <person name="Qin N."/>
            <person name="Donahue G."/>
            <person name="Yang P."/>
            <person name="Li Q."/>
            <person name="Li C."/>
            <person name="Zhang P."/>
            <person name="Huang Z."/>
            <person name="Berger S.L."/>
            <person name="Reinberg D."/>
            <person name="Wang J."/>
            <person name="Liebig J."/>
        </authorList>
    </citation>
    <scope>NUCLEOTIDE SEQUENCE [LARGE SCALE GENOMIC DNA]</scope>
    <source>
        <strain evidence="8">C129</strain>
    </source>
</reference>
<dbReference type="GO" id="GO:0005886">
    <property type="term" value="C:plasma membrane"/>
    <property type="evidence" value="ECO:0007669"/>
    <property type="project" value="UniProtKB-SubCell"/>
</dbReference>
<comment type="similarity">
    <text evidence="6">Belongs to the insect chemoreceptor superfamily. Gustatory receptor (GR) family.</text>
</comment>
<dbReference type="Proteomes" id="UP000000311">
    <property type="component" value="Unassembled WGS sequence"/>
</dbReference>
<dbReference type="EMBL" id="GL437497">
    <property type="protein sequence ID" value="EFN70378.1"/>
    <property type="molecule type" value="Genomic_DNA"/>
</dbReference>
<comment type="function">
    <text evidence="6">Gustatory receptor which mediates acceptance or avoidance behavior, depending on its substrates.</text>
</comment>
<keyword evidence="6" id="KW-0807">Transducer</keyword>
<dbReference type="InParanoid" id="E2A866"/>
<sequence>MDILSSLPFLSSSAFHSLWTTFRSLSTKDLLVTEENKKKEAQGVEKRAISKITNVGEAPLSGCRIQEKIDWKGVTFALVLLATIDVSLKRLSGKKKEIHYPVTCSVTRIEKLLKFLIMFFHANADLDNGNFYSGKYRIGNEEEDGRSFADSISQLATVHATLCDTVSLINTAYGVIVLVITIACLIHLIITPYALLMDADPIRETLFVIVEGLWCIFHIWTLLVIVEPAYATLMQLYIKCSILVKNIKLKQKFGLLTTRVDAINEPEKGNNGNFSGAGRLGFTRRVRDRRIGIYVPNGRSHHGLGQRARADDFCSTAGIANVFETALIADASLREKIKKPIAPRCAAIFQALLSPLSSSPLLASLSFTLSYDGPFCGNHANQRLVKVHLFYKSMFYHLQRNHGEIPTQLIQKTFDPTLIPVFSSLNPMDSRHFSTVNGSKIKLPVKITSISTEIGSRLHQLFDFLNLEERLDEARGPFRVRITFRVHTIEGIRFPPCTHTANNGGQWQRAGGLEMRDRYERRDRKIGKNYKSGCSGKI</sequence>
<name>E2A866_CAMFO</name>
<comment type="caution">
    <text evidence="6">Lacks conserved residue(s) required for the propagation of feature annotation.</text>
</comment>
<evidence type="ECO:0000256" key="3">
    <source>
        <dbReference type="ARBA" id="ARBA00022692"/>
    </source>
</evidence>
<evidence type="ECO:0000313" key="8">
    <source>
        <dbReference type="Proteomes" id="UP000000311"/>
    </source>
</evidence>
<evidence type="ECO:0000256" key="5">
    <source>
        <dbReference type="ARBA" id="ARBA00023136"/>
    </source>
</evidence>
<proteinExistence type="inferred from homology"/>
<gene>
    <name evidence="7" type="ORF">EAG_11161</name>
</gene>
<protein>
    <recommendedName>
        <fullName evidence="6">Gustatory receptor</fullName>
    </recommendedName>
</protein>
<keyword evidence="3 6" id="KW-0812">Transmembrane</keyword>
<dbReference type="InterPro" id="IPR013604">
    <property type="entry name" value="7TM_chemorcpt"/>
</dbReference>
<organism evidence="8">
    <name type="scientific">Camponotus floridanus</name>
    <name type="common">Florida carpenter ant</name>
    <dbReference type="NCBI Taxonomy" id="104421"/>
    <lineage>
        <taxon>Eukaryota</taxon>
        <taxon>Metazoa</taxon>
        <taxon>Ecdysozoa</taxon>
        <taxon>Arthropoda</taxon>
        <taxon>Hexapoda</taxon>
        <taxon>Insecta</taxon>
        <taxon>Pterygota</taxon>
        <taxon>Neoptera</taxon>
        <taxon>Endopterygota</taxon>
        <taxon>Hymenoptera</taxon>
        <taxon>Apocrita</taxon>
        <taxon>Aculeata</taxon>
        <taxon>Formicoidea</taxon>
        <taxon>Formicidae</taxon>
        <taxon>Formicinae</taxon>
        <taxon>Camponotus</taxon>
    </lineage>
</organism>
<feature type="transmembrane region" description="Helical" evidence="6">
    <location>
        <begin position="172"/>
        <end position="194"/>
    </location>
</feature>
<keyword evidence="2 6" id="KW-1003">Cell membrane</keyword>
<evidence type="ECO:0000256" key="1">
    <source>
        <dbReference type="ARBA" id="ARBA00004651"/>
    </source>
</evidence>
<keyword evidence="4 6" id="KW-1133">Transmembrane helix</keyword>
<keyword evidence="5 6" id="KW-0472">Membrane</keyword>
<dbReference type="AlphaFoldDB" id="E2A866"/>
<dbReference type="Pfam" id="PF08395">
    <property type="entry name" value="7tm_7"/>
    <property type="match status" value="1"/>
</dbReference>
<accession>E2A866</accession>
<keyword evidence="6 7" id="KW-0675">Receptor</keyword>
<evidence type="ECO:0000256" key="4">
    <source>
        <dbReference type="ARBA" id="ARBA00022989"/>
    </source>
</evidence>